<dbReference type="InterPro" id="IPR029787">
    <property type="entry name" value="Nucleotide_cyclase"/>
</dbReference>
<dbReference type="InterPro" id="IPR013655">
    <property type="entry name" value="PAS_fold_3"/>
</dbReference>
<dbReference type="InterPro" id="IPR001610">
    <property type="entry name" value="PAC"/>
</dbReference>
<evidence type="ECO:0008006" key="8">
    <source>
        <dbReference type="Google" id="ProtNLM"/>
    </source>
</evidence>
<dbReference type="NCBIfam" id="TIGR00229">
    <property type="entry name" value="sensory_box"/>
    <property type="match status" value="2"/>
</dbReference>
<gene>
    <name evidence="6" type="ORF">NCCP691_04420</name>
</gene>
<dbReference type="Gene3D" id="3.30.450.20">
    <property type="entry name" value="PAS domain"/>
    <property type="match status" value="3"/>
</dbReference>
<dbReference type="SUPFAM" id="SSF141868">
    <property type="entry name" value="EAL domain-like"/>
    <property type="match status" value="1"/>
</dbReference>
<sequence length="1003" mass="110288">MITNNILAGTSSRSHGDTRPDSARRLHLLADAVTRIGAETTRSGIFDVARDTARHLAGADGACIVLRDEELCYYLAEDSDTGGQWQGQRFPMASCLSGWAMQNRRTAVVADVLHDDRIPEEIYRPSWIRSMVMVPVGGEPPVAAVGLYWSRPHKADAEEVAVLEALASACGASLRQYQVLEKLRDSDERFRNLLAVSPDGILINAGNRFVYANPAALKLLRASSPAQVVGRPVFDFFLPASHPALRQRLARALAGLASPPGEAGLRALDGGRIDVELAAGPARWDGTPAVQVLMRDISERKQAEAKLRRSEASHRIAIEAGRIGTWDLEPATRICAASRRMLSMLGQPPDAGMLAVDDWIAAVVPEDAPALRQALAVCINGGAPLDIEYRVHAAGDSVRWLYSRGALFRDEGGAPTRVHGATIDITAKKETEEALRLSNERLNLAVEGAGEGVWDWDFKRGVRHYSARAKQILGYADDEIADADVHWATRIHPEDVGRVRAAFDDCLDGKTPTYICEYRIRTRDNQWKWVLSRGILASRDPDGRPQRFTGMVTDISERKQADELIWRHANFDALTGLPNRRLFRDRLEQEVRLALRSDQGFALLFIDLDRFKEINDLLGHDTGDLLLVQAAQRIKGCVRDTDTVARLGGDEFTVILAKPGGEAQVEQVAQKILAALSRPFLIGREVAYISGSIGITLCPSDATAPEELIRKADQAMYAAKHAGKNRFGYFTLSMDEKAQRRLRLANELRGALRANQLSVYFQPVLDLRSRKVVKAEALLRWQHPQLGSIDPAQFIPLAEETGMINAIGDWVFREAAAWAQRWSSKLGAPFQVGVNKSPVQFLAHEDESWVAYLQRIGVPPQHISVEITEGLLLNTSGSVSGKLFEYRDAGIQVAIDDFGTGYSSMAYLKKFDIDYLKIDRSFIRDMAADEADRTIAESIIVMAHRLGLKVIAEGVESREQMELLAAAGCDYGQGFLFSQPLPAADFEQLLLSGGGSGGGGFAH</sequence>
<dbReference type="SMART" id="SM00052">
    <property type="entry name" value="EAL"/>
    <property type="match status" value="1"/>
</dbReference>
<dbReference type="PROSITE" id="PS50887">
    <property type="entry name" value="GGDEF"/>
    <property type="match status" value="1"/>
</dbReference>
<dbReference type="SMART" id="SM00065">
    <property type="entry name" value="GAF"/>
    <property type="match status" value="1"/>
</dbReference>
<feature type="domain" description="PAC" evidence="3">
    <location>
        <begin position="514"/>
        <end position="567"/>
    </location>
</feature>
<reference evidence="6 7" key="1">
    <citation type="journal article" date="2022" name="Int. J. Syst. Evol. Microbiol.">
        <title>Noviherbaspirillum aridicola sp. nov., isolated from an arid soil in Pakistan.</title>
        <authorList>
            <person name="Khan I.U."/>
            <person name="Saqib M."/>
            <person name="Amin A."/>
            <person name="Hussain F."/>
            <person name="Li L."/>
            <person name="Liu Y.H."/>
            <person name="Fang B.Z."/>
            <person name="Ahmed I."/>
            <person name="Li W.J."/>
        </authorList>
    </citation>
    <scope>NUCLEOTIDE SEQUENCE [LARGE SCALE GENOMIC DNA]</scope>
    <source>
        <strain evidence="6 7">NCCP-691</strain>
    </source>
</reference>
<dbReference type="CDD" id="cd00130">
    <property type="entry name" value="PAS"/>
    <property type="match status" value="3"/>
</dbReference>
<proteinExistence type="predicted"/>
<feature type="domain" description="PAC" evidence="3">
    <location>
        <begin position="259"/>
        <end position="309"/>
    </location>
</feature>
<feature type="region of interest" description="Disordered" evidence="1">
    <location>
        <begin position="1"/>
        <end position="21"/>
    </location>
</feature>
<evidence type="ECO:0000259" key="4">
    <source>
        <dbReference type="PROSITE" id="PS50883"/>
    </source>
</evidence>
<feature type="domain" description="GGDEF" evidence="5">
    <location>
        <begin position="599"/>
        <end position="732"/>
    </location>
</feature>
<dbReference type="Gene3D" id="3.30.450.40">
    <property type="match status" value="1"/>
</dbReference>
<dbReference type="Pfam" id="PF13185">
    <property type="entry name" value="GAF_2"/>
    <property type="match status" value="1"/>
</dbReference>
<feature type="domain" description="PAC" evidence="3">
    <location>
        <begin position="385"/>
        <end position="437"/>
    </location>
</feature>
<dbReference type="Gene3D" id="3.20.20.450">
    <property type="entry name" value="EAL domain"/>
    <property type="match status" value="1"/>
</dbReference>
<dbReference type="InterPro" id="IPR000160">
    <property type="entry name" value="GGDEF_dom"/>
</dbReference>
<dbReference type="NCBIfam" id="TIGR00254">
    <property type="entry name" value="GGDEF"/>
    <property type="match status" value="1"/>
</dbReference>
<keyword evidence="7" id="KW-1185">Reference proteome</keyword>
<feature type="domain" description="PAS" evidence="2">
    <location>
        <begin position="438"/>
        <end position="510"/>
    </location>
</feature>
<dbReference type="PANTHER" id="PTHR44757">
    <property type="entry name" value="DIGUANYLATE CYCLASE DGCP"/>
    <property type="match status" value="1"/>
</dbReference>
<dbReference type="PANTHER" id="PTHR44757:SF2">
    <property type="entry name" value="BIOFILM ARCHITECTURE MAINTENANCE PROTEIN MBAA"/>
    <property type="match status" value="1"/>
</dbReference>
<evidence type="ECO:0000259" key="2">
    <source>
        <dbReference type="PROSITE" id="PS50112"/>
    </source>
</evidence>
<dbReference type="PROSITE" id="PS50113">
    <property type="entry name" value="PAC"/>
    <property type="match status" value="3"/>
</dbReference>
<evidence type="ECO:0000259" key="3">
    <source>
        <dbReference type="PROSITE" id="PS50113"/>
    </source>
</evidence>
<dbReference type="PROSITE" id="PS50883">
    <property type="entry name" value="EAL"/>
    <property type="match status" value="1"/>
</dbReference>
<dbReference type="RefSeq" id="WP_220806610.1">
    <property type="nucleotide sequence ID" value="NZ_BPMK01000002.1"/>
</dbReference>
<dbReference type="SUPFAM" id="SSF55785">
    <property type="entry name" value="PYP-like sensor domain (PAS domain)"/>
    <property type="match status" value="3"/>
</dbReference>
<dbReference type="InterPro" id="IPR035919">
    <property type="entry name" value="EAL_sf"/>
</dbReference>
<dbReference type="SMART" id="SM00267">
    <property type="entry name" value="GGDEF"/>
    <property type="match status" value="1"/>
</dbReference>
<dbReference type="Pfam" id="PF00563">
    <property type="entry name" value="EAL"/>
    <property type="match status" value="1"/>
</dbReference>
<dbReference type="SUPFAM" id="SSF55073">
    <property type="entry name" value="Nucleotide cyclase"/>
    <property type="match status" value="1"/>
</dbReference>
<dbReference type="InterPro" id="IPR000014">
    <property type="entry name" value="PAS"/>
</dbReference>
<dbReference type="InterPro" id="IPR000700">
    <property type="entry name" value="PAS-assoc_C"/>
</dbReference>
<dbReference type="CDD" id="cd01948">
    <property type="entry name" value="EAL"/>
    <property type="match status" value="1"/>
</dbReference>
<evidence type="ECO:0000259" key="5">
    <source>
        <dbReference type="PROSITE" id="PS50887"/>
    </source>
</evidence>
<dbReference type="SUPFAM" id="SSF55781">
    <property type="entry name" value="GAF domain-like"/>
    <property type="match status" value="1"/>
</dbReference>
<evidence type="ECO:0000256" key="1">
    <source>
        <dbReference type="SAM" id="MobiDB-lite"/>
    </source>
</evidence>
<protein>
    <recommendedName>
        <fullName evidence="8">PAS domain S-box-containing protein/diguanylate cyclase (GGDEF)-like protein</fullName>
    </recommendedName>
</protein>
<accession>A0ABQ4Q024</accession>
<dbReference type="Pfam" id="PF00990">
    <property type="entry name" value="GGDEF"/>
    <property type="match status" value="1"/>
</dbReference>
<dbReference type="SMART" id="SM00086">
    <property type="entry name" value="PAC"/>
    <property type="match status" value="3"/>
</dbReference>
<dbReference type="InterPro" id="IPR001633">
    <property type="entry name" value="EAL_dom"/>
</dbReference>
<dbReference type="InterPro" id="IPR052155">
    <property type="entry name" value="Biofilm_reg_signaling"/>
</dbReference>
<dbReference type="EMBL" id="BPMK01000002">
    <property type="protein sequence ID" value="GIZ50428.1"/>
    <property type="molecule type" value="Genomic_DNA"/>
</dbReference>
<dbReference type="Gene3D" id="3.30.70.270">
    <property type="match status" value="1"/>
</dbReference>
<evidence type="ECO:0000313" key="7">
    <source>
        <dbReference type="Proteomes" id="UP000887222"/>
    </source>
</evidence>
<dbReference type="InterPro" id="IPR029016">
    <property type="entry name" value="GAF-like_dom_sf"/>
</dbReference>
<dbReference type="InterPro" id="IPR035965">
    <property type="entry name" value="PAS-like_dom_sf"/>
</dbReference>
<dbReference type="Pfam" id="PF08447">
    <property type="entry name" value="PAS_3"/>
    <property type="match status" value="2"/>
</dbReference>
<evidence type="ECO:0000313" key="6">
    <source>
        <dbReference type="EMBL" id="GIZ50428.1"/>
    </source>
</evidence>
<organism evidence="6 7">
    <name type="scientific">Noviherbaspirillum aridicola</name>
    <dbReference type="NCBI Taxonomy" id="2849687"/>
    <lineage>
        <taxon>Bacteria</taxon>
        <taxon>Pseudomonadati</taxon>
        <taxon>Pseudomonadota</taxon>
        <taxon>Betaproteobacteria</taxon>
        <taxon>Burkholderiales</taxon>
        <taxon>Oxalobacteraceae</taxon>
        <taxon>Noviherbaspirillum</taxon>
    </lineage>
</organism>
<comment type="caution">
    <text evidence="6">The sequence shown here is derived from an EMBL/GenBank/DDBJ whole genome shotgun (WGS) entry which is preliminary data.</text>
</comment>
<dbReference type="Pfam" id="PF13426">
    <property type="entry name" value="PAS_9"/>
    <property type="match status" value="1"/>
</dbReference>
<dbReference type="Gene3D" id="2.10.70.100">
    <property type="match status" value="1"/>
</dbReference>
<dbReference type="PROSITE" id="PS50112">
    <property type="entry name" value="PAS"/>
    <property type="match status" value="1"/>
</dbReference>
<feature type="domain" description="EAL" evidence="4">
    <location>
        <begin position="741"/>
        <end position="994"/>
    </location>
</feature>
<dbReference type="SMART" id="SM00091">
    <property type="entry name" value="PAS"/>
    <property type="match status" value="3"/>
</dbReference>
<feature type="compositionally biased region" description="Polar residues" evidence="1">
    <location>
        <begin position="1"/>
        <end position="13"/>
    </location>
</feature>
<name>A0ABQ4Q024_9BURK</name>
<dbReference type="CDD" id="cd01949">
    <property type="entry name" value="GGDEF"/>
    <property type="match status" value="1"/>
</dbReference>
<dbReference type="Proteomes" id="UP000887222">
    <property type="component" value="Unassembled WGS sequence"/>
</dbReference>
<dbReference type="InterPro" id="IPR043128">
    <property type="entry name" value="Rev_trsase/Diguanyl_cyclase"/>
</dbReference>
<dbReference type="InterPro" id="IPR003018">
    <property type="entry name" value="GAF"/>
</dbReference>